<dbReference type="InterPro" id="IPR008969">
    <property type="entry name" value="CarboxyPept-like_regulatory"/>
</dbReference>
<dbReference type="EMBL" id="SSMC01000001">
    <property type="protein sequence ID" value="THD68774.1"/>
    <property type="molecule type" value="Genomic_DNA"/>
</dbReference>
<evidence type="ECO:0000256" key="1">
    <source>
        <dbReference type="SAM" id="SignalP"/>
    </source>
</evidence>
<dbReference type="Pfam" id="PF14905">
    <property type="entry name" value="OMP_b-brl_3"/>
    <property type="match status" value="1"/>
</dbReference>
<dbReference type="Gene3D" id="2.60.40.1120">
    <property type="entry name" value="Carboxypeptidase-like, regulatory domain"/>
    <property type="match status" value="1"/>
</dbReference>
<protein>
    <submittedName>
        <fullName evidence="3">TonB-dependent receptor</fullName>
    </submittedName>
</protein>
<dbReference type="SUPFAM" id="SSF56935">
    <property type="entry name" value="Porins"/>
    <property type="match status" value="1"/>
</dbReference>
<reference evidence="3 4" key="1">
    <citation type="submission" date="2019-04" db="EMBL/GenBank/DDBJ databases">
        <title>Draft genome sequence of Robertkochia marina CC-AMO-30D.</title>
        <authorList>
            <person name="Hameed A."/>
            <person name="Lin S.-Y."/>
            <person name="Shahina M."/>
            <person name="Lai W.-A."/>
            <person name="Young C.-C."/>
        </authorList>
    </citation>
    <scope>NUCLEOTIDE SEQUENCE [LARGE SCALE GENOMIC DNA]</scope>
    <source>
        <strain evidence="3 4">CC-AMO-30D</strain>
    </source>
</reference>
<name>A0A4S3M125_9FLAO</name>
<keyword evidence="4" id="KW-1185">Reference proteome</keyword>
<proteinExistence type="predicted"/>
<dbReference type="AlphaFoldDB" id="A0A4S3M125"/>
<dbReference type="RefSeq" id="WP_136334263.1">
    <property type="nucleotide sequence ID" value="NZ_QXMP01000007.1"/>
</dbReference>
<evidence type="ECO:0000313" key="3">
    <source>
        <dbReference type="EMBL" id="THD68774.1"/>
    </source>
</evidence>
<accession>A0A4S3M125</accession>
<feature type="signal peptide" evidence="1">
    <location>
        <begin position="1"/>
        <end position="19"/>
    </location>
</feature>
<dbReference type="SUPFAM" id="SSF49464">
    <property type="entry name" value="Carboxypeptidase regulatory domain-like"/>
    <property type="match status" value="1"/>
</dbReference>
<keyword evidence="1" id="KW-0732">Signal</keyword>
<organism evidence="3 4">
    <name type="scientific">Robertkochia marina</name>
    <dbReference type="NCBI Taxonomy" id="1227945"/>
    <lineage>
        <taxon>Bacteria</taxon>
        <taxon>Pseudomonadati</taxon>
        <taxon>Bacteroidota</taxon>
        <taxon>Flavobacteriia</taxon>
        <taxon>Flavobacteriales</taxon>
        <taxon>Flavobacteriaceae</taxon>
        <taxon>Robertkochia</taxon>
    </lineage>
</organism>
<dbReference type="InterPro" id="IPR041700">
    <property type="entry name" value="OMP_b-brl_3"/>
</dbReference>
<keyword evidence="3" id="KW-0675">Receptor</keyword>
<gene>
    <name evidence="3" type="ORF">E7Z59_00135</name>
</gene>
<dbReference type="Proteomes" id="UP000305939">
    <property type="component" value="Unassembled WGS sequence"/>
</dbReference>
<evidence type="ECO:0000259" key="2">
    <source>
        <dbReference type="Pfam" id="PF14905"/>
    </source>
</evidence>
<dbReference type="OrthoDB" id="1682379at2"/>
<feature type="domain" description="Outer membrane protein beta-barrel" evidence="2">
    <location>
        <begin position="465"/>
        <end position="804"/>
    </location>
</feature>
<evidence type="ECO:0000313" key="4">
    <source>
        <dbReference type="Proteomes" id="UP000305939"/>
    </source>
</evidence>
<sequence length="931" mass="105454">MRNLYLLLCFLLGSNVIIAQEFHITGKVMDAANKQALEASTIYAESLKDSSLISYTITGKTGDFDLAFNTQEPRVKLYVSYNGYQPQSRSLTLDQRTLALGDFLLEIQAEQLEGVDVVGERVPIQIKKDTLEFNANSFKTRPDASVEDVLKKLPGVQVDLNGNITVNGKPVNRVLVNGQVFFDSDPKVATRSLPKDVIEKIQITDTKTRTEEFTGDQADGENKTINLTVKKDRNKGVFGRMAAGYGTDDRYQASGLLNYFNNTQRFSVLAASNNVNSPGFSTDEVFEAVGGNIRNVRVSGRGTGRGDSFNINGINFGGNQGITTSTNAGASYANAEKDKYELSSNYFYGNSENFNDQRTLRENLLPDNTFFTEDVTSTRGSSNSHRLSGDLEYNLSESFQISVRPAMTVNNTKTFNENTTRSFDEQQVTANENQTTNWSNGENRNYNNRVDFFKRLDTLGQFVRLTISNDNSTTVNLGRQNSRREVFGTDPSLVLLNQETTVNNAEDQYGIELDYRFPLSKALRLEFEYNYELNEQKNIREVFDFDENTGGYTSFNTLQSSDFEFRNIRQSPSLGISYRKNRNFISLEGVFQRNDLRNEDFLQGISFSKAYENFLLQFRAGLGVGKNTRIFMGYFPNINVPSVGQLQPIPDVSNPLNIVVGNPNLDPELTHRFNLNFNNYDWKSGQGFFIYAGGSYSEDQVVALTTTDENFLRTTAFTNVDGAYNFGVGIGYNKQLKKKDNYTLSLRLDPNYSISKVINFSNGVQLETETSAPGIRASTTFSWNEMMEIEPQYSFRYNDTRYSLDRFEDVNFVTHNAGLRTTTYWPENIIWGNDITYTYNGNVSESFDKDALFWNMTLGVELFKKQASLKVMAYDLLNQNINTQRTTGVDFVQDSQGTVLTQYFMVTMTWKFDQFGGKRPGNSGRMRYYRR</sequence>
<feature type="chain" id="PRO_5021032946" evidence="1">
    <location>
        <begin position="20"/>
        <end position="931"/>
    </location>
</feature>
<comment type="caution">
    <text evidence="3">The sequence shown here is derived from an EMBL/GenBank/DDBJ whole genome shotgun (WGS) entry which is preliminary data.</text>
</comment>